<dbReference type="SUPFAM" id="SSF48498">
    <property type="entry name" value="Tetracyclin repressor-like, C-terminal domain"/>
    <property type="match status" value="1"/>
</dbReference>
<feature type="DNA-binding region" description="H-T-H motif" evidence="2">
    <location>
        <begin position="46"/>
        <end position="65"/>
    </location>
</feature>
<dbReference type="InterPro" id="IPR001647">
    <property type="entry name" value="HTH_TetR"/>
</dbReference>
<keyword evidence="1 2" id="KW-0238">DNA-binding</keyword>
<dbReference type="Proteomes" id="UP000228976">
    <property type="component" value="Unassembled WGS sequence"/>
</dbReference>
<dbReference type="EMBL" id="MWWU01000002">
    <property type="protein sequence ID" value="OZG55937.1"/>
    <property type="molecule type" value="Genomic_DNA"/>
</dbReference>
<name>A0A261F9V0_9BIFI</name>
<dbReference type="PANTHER" id="PTHR30055">
    <property type="entry name" value="HTH-TYPE TRANSCRIPTIONAL REGULATOR RUTR"/>
    <property type="match status" value="1"/>
</dbReference>
<dbReference type="InterPro" id="IPR023772">
    <property type="entry name" value="DNA-bd_HTH_TetR-type_CS"/>
</dbReference>
<feature type="domain" description="HTH tetR-type" evidence="3">
    <location>
        <begin position="23"/>
        <end position="83"/>
    </location>
</feature>
<reference evidence="4 5" key="1">
    <citation type="journal article" date="2017" name="BMC Genomics">
        <title>Comparative genomic and phylogenomic analyses of the Bifidobacteriaceae family.</title>
        <authorList>
            <person name="Lugli G.A."/>
            <person name="Milani C."/>
            <person name="Turroni F."/>
            <person name="Duranti S."/>
            <person name="Mancabelli L."/>
            <person name="Mangifesta M."/>
            <person name="Ferrario C."/>
            <person name="Modesto M."/>
            <person name="Mattarelli P."/>
            <person name="Jiri K."/>
            <person name="van Sinderen D."/>
            <person name="Ventura M."/>
        </authorList>
    </citation>
    <scope>NUCLEOTIDE SEQUENCE [LARGE SCALE GENOMIC DNA]</scope>
    <source>
        <strain evidence="4 5">LMG 21773</strain>
    </source>
</reference>
<dbReference type="InterPro" id="IPR009057">
    <property type="entry name" value="Homeodomain-like_sf"/>
</dbReference>
<dbReference type="Gene3D" id="1.10.357.10">
    <property type="entry name" value="Tetracycline Repressor, domain 2"/>
    <property type="match status" value="1"/>
</dbReference>
<dbReference type="InterPro" id="IPR050109">
    <property type="entry name" value="HTH-type_TetR-like_transc_reg"/>
</dbReference>
<dbReference type="GO" id="GO:0006355">
    <property type="term" value="P:regulation of DNA-templated transcription"/>
    <property type="evidence" value="ECO:0007669"/>
    <property type="project" value="UniProtKB-ARBA"/>
</dbReference>
<keyword evidence="5" id="KW-1185">Reference proteome</keyword>
<dbReference type="OrthoDB" id="7505659at2"/>
<evidence type="ECO:0000259" key="3">
    <source>
        <dbReference type="PROSITE" id="PS50977"/>
    </source>
</evidence>
<comment type="caution">
    <text evidence="4">The sequence shown here is derived from an EMBL/GenBank/DDBJ whole genome shotgun (WGS) entry which is preliminary data.</text>
</comment>
<dbReference type="RefSeq" id="WP_094689530.1">
    <property type="nucleotide sequence ID" value="NZ_JACBYZ010000001.1"/>
</dbReference>
<evidence type="ECO:0000256" key="1">
    <source>
        <dbReference type="ARBA" id="ARBA00023125"/>
    </source>
</evidence>
<dbReference type="AlphaFoldDB" id="A0A261F9V0"/>
<gene>
    <name evidence="4" type="ORF">AEAE_0425</name>
</gene>
<dbReference type="Pfam" id="PF00440">
    <property type="entry name" value="TetR_N"/>
    <property type="match status" value="1"/>
</dbReference>
<evidence type="ECO:0000313" key="5">
    <source>
        <dbReference type="Proteomes" id="UP000228976"/>
    </source>
</evidence>
<sequence>MEAETSPQRISVFDEYILASDLPQRQKRVLKACLVLFSTKGYSDTTTSDIARLAGVSEGTVYKHFRTKKDLLTALAVPFTDRFLPSNAFESVLDRAKNMESVPDFNEFLYQITYDRFLFVSDNREILRVFLRDGIRRTDAFDLARERFVTSLAAALAKVIHLYQARGELIDWPEAVICRFVFGAWMGYVLPNVILSDQSFDIEKASHRVALTLSRGLAPQTSVQ</sequence>
<dbReference type="PROSITE" id="PS50977">
    <property type="entry name" value="HTH_TETR_2"/>
    <property type="match status" value="1"/>
</dbReference>
<dbReference type="PROSITE" id="PS01081">
    <property type="entry name" value="HTH_TETR_1"/>
    <property type="match status" value="1"/>
</dbReference>
<evidence type="ECO:0000313" key="4">
    <source>
        <dbReference type="EMBL" id="OZG55937.1"/>
    </source>
</evidence>
<evidence type="ECO:0000256" key="2">
    <source>
        <dbReference type="PROSITE-ProRule" id="PRU00335"/>
    </source>
</evidence>
<dbReference type="PANTHER" id="PTHR30055:SF222">
    <property type="entry name" value="REGULATORY PROTEIN"/>
    <property type="match status" value="1"/>
</dbReference>
<dbReference type="InterPro" id="IPR036271">
    <property type="entry name" value="Tet_transcr_reg_TetR-rel_C_sf"/>
</dbReference>
<dbReference type="PRINTS" id="PR00455">
    <property type="entry name" value="HTHTETR"/>
</dbReference>
<protein>
    <submittedName>
        <fullName evidence="4">Transcriptional regulator</fullName>
    </submittedName>
</protein>
<dbReference type="SUPFAM" id="SSF46689">
    <property type="entry name" value="Homeodomain-like"/>
    <property type="match status" value="1"/>
</dbReference>
<proteinExistence type="predicted"/>
<organism evidence="4 5">
    <name type="scientific">Aeriscardovia aeriphila</name>
    <dbReference type="NCBI Taxonomy" id="218139"/>
    <lineage>
        <taxon>Bacteria</taxon>
        <taxon>Bacillati</taxon>
        <taxon>Actinomycetota</taxon>
        <taxon>Actinomycetes</taxon>
        <taxon>Bifidobacteriales</taxon>
        <taxon>Bifidobacteriaceae</taxon>
        <taxon>Aeriscardovia</taxon>
    </lineage>
</organism>
<accession>A0A261F9V0</accession>
<dbReference type="GO" id="GO:0003677">
    <property type="term" value="F:DNA binding"/>
    <property type="evidence" value="ECO:0007669"/>
    <property type="project" value="UniProtKB-UniRule"/>
</dbReference>